<reference evidence="2" key="1">
    <citation type="journal article" date="2021" name="Open Biol.">
        <title>Shared evolutionary footprints suggest mitochondrial oxidative damage underlies multiple complex I losses in fungi.</title>
        <authorList>
            <person name="Schikora-Tamarit M.A."/>
            <person name="Marcet-Houben M."/>
            <person name="Nosek J."/>
            <person name="Gabaldon T."/>
        </authorList>
    </citation>
    <scope>NUCLEOTIDE SEQUENCE</scope>
    <source>
        <strain evidence="2">CBS2887</strain>
    </source>
</reference>
<reference evidence="2" key="2">
    <citation type="submission" date="2021-01" db="EMBL/GenBank/DDBJ databases">
        <authorList>
            <person name="Schikora-Tamarit M.A."/>
        </authorList>
    </citation>
    <scope>NUCLEOTIDE SEQUENCE</scope>
    <source>
        <strain evidence="2">CBS2887</strain>
    </source>
</reference>
<comment type="caution">
    <text evidence="2">The sequence shown here is derived from an EMBL/GenBank/DDBJ whole genome shotgun (WGS) entry which is preliminary data.</text>
</comment>
<organism evidence="2 3">
    <name type="scientific">Wickerhamomyces pijperi</name>
    <name type="common">Yeast</name>
    <name type="synonym">Pichia pijperi</name>
    <dbReference type="NCBI Taxonomy" id="599730"/>
    <lineage>
        <taxon>Eukaryota</taxon>
        <taxon>Fungi</taxon>
        <taxon>Dikarya</taxon>
        <taxon>Ascomycota</taxon>
        <taxon>Saccharomycotina</taxon>
        <taxon>Saccharomycetes</taxon>
        <taxon>Phaffomycetales</taxon>
        <taxon>Wickerhamomycetaceae</taxon>
        <taxon>Wickerhamomyces</taxon>
    </lineage>
</organism>
<gene>
    <name evidence="2" type="ORF">WICPIJ_005406</name>
</gene>
<evidence type="ECO:0000313" key="3">
    <source>
        <dbReference type="Proteomes" id="UP000774326"/>
    </source>
</evidence>
<dbReference type="Proteomes" id="UP000774326">
    <property type="component" value="Unassembled WGS sequence"/>
</dbReference>
<accession>A0A9P8Q6B1</accession>
<evidence type="ECO:0000256" key="1">
    <source>
        <dbReference type="SAM" id="Phobius"/>
    </source>
</evidence>
<keyword evidence="1" id="KW-1133">Transmembrane helix</keyword>
<feature type="transmembrane region" description="Helical" evidence="1">
    <location>
        <begin position="64"/>
        <end position="83"/>
    </location>
</feature>
<name>A0A9P8Q6B1_WICPI</name>
<proteinExistence type="predicted"/>
<dbReference type="EMBL" id="JAEUBG010003034">
    <property type="protein sequence ID" value="KAH3683624.1"/>
    <property type="molecule type" value="Genomic_DNA"/>
</dbReference>
<dbReference type="AlphaFoldDB" id="A0A9P8Q6B1"/>
<protein>
    <submittedName>
        <fullName evidence="2">Uncharacterized protein</fullName>
    </submittedName>
</protein>
<keyword evidence="3" id="KW-1185">Reference proteome</keyword>
<feature type="transmembrane region" description="Helical" evidence="1">
    <location>
        <begin position="12"/>
        <end position="30"/>
    </location>
</feature>
<sequence>MDPNRIDLQYLFTSAVLMLLFRDVPSWFLFTSYTYKTMTQTSITALDNLPELTLHSILYNHVDLITILATLWTGLLTLGYMFLMPTLSNRKYVPMTDYKVGSLVTGN</sequence>
<keyword evidence="1" id="KW-0812">Transmembrane</keyword>
<evidence type="ECO:0000313" key="2">
    <source>
        <dbReference type="EMBL" id="KAH3683624.1"/>
    </source>
</evidence>
<keyword evidence="1" id="KW-0472">Membrane</keyword>